<sequence length="312" mass="32841">MSGAFWSVGECMLELRPQSQGTLAHAAAGDSYNTAVYLKRLAPGIQVRYVSALGDDAMSGLIRDHMRDERIDDSLVDIRAGGTAGLYAIATDASGERRFTYWRAQSAARSMLSAAHLAQLGAQLAECRVLLLTGITLAILDDERRAALLSLAAQVREAGGWVALDNNYRPALWDVATARVWMQRAAQVCTHALFSFDDEALLHGDRTPAEALARIAAIGVPEVVLKLGVDGCLIGGAAVRAAQPVHVPALTVRAVDTTAAGDSFNAGYLVRRLRGASSVKSAEFGCAVAAAVVTHPGAIIPTAALPSLNTEP</sequence>
<feature type="domain" description="Carbohydrate kinase PfkB" evidence="4">
    <location>
        <begin position="8"/>
        <end position="301"/>
    </location>
</feature>
<dbReference type="InterPro" id="IPR002173">
    <property type="entry name" value="Carboh/pur_kinase_PfkB_CS"/>
</dbReference>
<keyword evidence="3 5" id="KW-0418">Kinase</keyword>
<evidence type="ECO:0000256" key="2">
    <source>
        <dbReference type="ARBA" id="ARBA00022679"/>
    </source>
</evidence>
<protein>
    <submittedName>
        <fullName evidence="5">Sugar kinase</fullName>
    </submittedName>
</protein>
<keyword evidence="2" id="KW-0808">Transferase</keyword>
<accession>A0A845G8R1</accession>
<dbReference type="PANTHER" id="PTHR43320">
    <property type="entry name" value="SUGAR KINASE"/>
    <property type="match status" value="1"/>
</dbReference>
<proteinExistence type="inferred from homology"/>
<dbReference type="CDD" id="cd01166">
    <property type="entry name" value="KdgK"/>
    <property type="match status" value="1"/>
</dbReference>
<dbReference type="Proteomes" id="UP000470302">
    <property type="component" value="Unassembled WGS sequence"/>
</dbReference>
<dbReference type="Gene3D" id="3.40.1190.20">
    <property type="match status" value="1"/>
</dbReference>
<organism evidence="5 6">
    <name type="scientific">Duganella vulcania</name>
    <dbReference type="NCBI Taxonomy" id="2692166"/>
    <lineage>
        <taxon>Bacteria</taxon>
        <taxon>Pseudomonadati</taxon>
        <taxon>Pseudomonadota</taxon>
        <taxon>Betaproteobacteria</taxon>
        <taxon>Burkholderiales</taxon>
        <taxon>Oxalobacteraceae</taxon>
        <taxon>Telluria group</taxon>
        <taxon>Duganella</taxon>
    </lineage>
</organism>
<dbReference type="InterPro" id="IPR029056">
    <property type="entry name" value="Ribokinase-like"/>
</dbReference>
<dbReference type="Pfam" id="PF00294">
    <property type="entry name" value="PfkB"/>
    <property type="match status" value="1"/>
</dbReference>
<comment type="caution">
    <text evidence="5">The sequence shown here is derived from an EMBL/GenBank/DDBJ whole genome shotgun (WGS) entry which is preliminary data.</text>
</comment>
<comment type="similarity">
    <text evidence="1">Belongs to the carbohydrate kinase PfkB family.</text>
</comment>
<name>A0A845G8R1_9BURK</name>
<dbReference type="GO" id="GO:0016301">
    <property type="term" value="F:kinase activity"/>
    <property type="evidence" value="ECO:0007669"/>
    <property type="project" value="UniProtKB-KW"/>
</dbReference>
<evidence type="ECO:0000313" key="5">
    <source>
        <dbReference type="EMBL" id="MYM89209.1"/>
    </source>
</evidence>
<gene>
    <name evidence="5" type="ORF">GTP91_18785</name>
</gene>
<dbReference type="SUPFAM" id="SSF53613">
    <property type="entry name" value="Ribokinase-like"/>
    <property type="match status" value="1"/>
</dbReference>
<evidence type="ECO:0000313" key="6">
    <source>
        <dbReference type="Proteomes" id="UP000470302"/>
    </source>
</evidence>
<evidence type="ECO:0000259" key="4">
    <source>
        <dbReference type="Pfam" id="PF00294"/>
    </source>
</evidence>
<dbReference type="InterPro" id="IPR052700">
    <property type="entry name" value="Carb_kinase_PfkB-like"/>
</dbReference>
<dbReference type="AlphaFoldDB" id="A0A845G8R1"/>
<dbReference type="PROSITE" id="PS00584">
    <property type="entry name" value="PFKB_KINASES_2"/>
    <property type="match status" value="1"/>
</dbReference>
<evidence type="ECO:0000256" key="3">
    <source>
        <dbReference type="ARBA" id="ARBA00022777"/>
    </source>
</evidence>
<reference evidence="5 6" key="1">
    <citation type="submission" date="2020-01" db="EMBL/GenBank/DDBJ databases">
        <title>Novel species isolated from a subtropical stream in China.</title>
        <authorList>
            <person name="Lu H."/>
        </authorList>
    </citation>
    <scope>NUCLEOTIDE SEQUENCE [LARGE SCALE GENOMIC DNA]</scope>
    <source>
        <strain evidence="5 6">FT82W</strain>
    </source>
</reference>
<dbReference type="EMBL" id="WWCW01000067">
    <property type="protein sequence ID" value="MYM89209.1"/>
    <property type="molecule type" value="Genomic_DNA"/>
</dbReference>
<dbReference type="RefSeq" id="WP_161098163.1">
    <property type="nucleotide sequence ID" value="NZ_WWCW01000067.1"/>
</dbReference>
<dbReference type="InterPro" id="IPR011611">
    <property type="entry name" value="PfkB_dom"/>
</dbReference>
<evidence type="ECO:0000256" key="1">
    <source>
        <dbReference type="ARBA" id="ARBA00010688"/>
    </source>
</evidence>